<sequence length="397" mass="44888">MSPRFLFLLLFLGIHFNLRAQGSLFEPGYLLKSGNDTVKGFIERSDEIKLSLGIHFKDEVSGVARYFGPEELEGFGFEGSGLHFARVKVMIRALAPADKVTRFAKKLVSGHTSLYKLQLQEHEQSASFLTDNTHVYVVKKDTSFFTLAQYELTAANGRGVDKRYLGMLTFLLKDCPAIPASVLATVPFQDAPLVQLLQKYNTCLDPASPSVEHHYTVASQVKKGPEMGYAMLYTASDIPFRNTNGYWAGFFWDVTKPDLSQRISSRLGINFLLMNYERQQEIISYDGSFHKREQVTEKDQAYFLRIPFAVQVNLRQVPKAAFSPFLNLGITPQVSFIRNLERFDYLPFLHLGAGAYVRQYKVSVSVENYGISPKADKIFSMGVGYVLKKRNQAMTTQ</sequence>
<evidence type="ECO:0000313" key="1">
    <source>
        <dbReference type="EMBL" id="KAA6434543.1"/>
    </source>
</evidence>
<accession>A0A5M8QI96</accession>
<gene>
    <name evidence="1" type="ORF">FOE74_10165</name>
</gene>
<reference evidence="1 2" key="1">
    <citation type="submission" date="2019-07" db="EMBL/GenBank/DDBJ databases">
        <authorList>
            <person name="Qu J.-H."/>
        </authorList>
    </citation>
    <scope>NUCLEOTIDE SEQUENCE [LARGE SCALE GENOMIC DNA]</scope>
    <source>
        <strain evidence="1 2">MDT1-10-3</strain>
    </source>
</reference>
<evidence type="ECO:0008006" key="3">
    <source>
        <dbReference type="Google" id="ProtNLM"/>
    </source>
</evidence>
<name>A0A5M8QI96_9BACT</name>
<proteinExistence type="predicted"/>
<protein>
    <recommendedName>
        <fullName evidence="3">PorT family protein</fullName>
    </recommendedName>
</protein>
<dbReference type="Proteomes" id="UP000323866">
    <property type="component" value="Unassembled WGS sequence"/>
</dbReference>
<comment type="caution">
    <text evidence="1">The sequence shown here is derived from an EMBL/GenBank/DDBJ whole genome shotgun (WGS) entry which is preliminary data.</text>
</comment>
<organism evidence="1 2">
    <name type="scientific">Rufibacter glacialis</name>
    <dbReference type="NCBI Taxonomy" id="1259555"/>
    <lineage>
        <taxon>Bacteria</taxon>
        <taxon>Pseudomonadati</taxon>
        <taxon>Bacteroidota</taxon>
        <taxon>Cytophagia</taxon>
        <taxon>Cytophagales</taxon>
        <taxon>Hymenobacteraceae</taxon>
        <taxon>Rufibacter</taxon>
    </lineage>
</organism>
<dbReference type="AlphaFoldDB" id="A0A5M8QI96"/>
<evidence type="ECO:0000313" key="2">
    <source>
        <dbReference type="Proteomes" id="UP000323866"/>
    </source>
</evidence>
<reference evidence="1 2" key="2">
    <citation type="submission" date="2019-09" db="EMBL/GenBank/DDBJ databases">
        <title>A bacterium isolated from glacier soil.</title>
        <authorList>
            <person name="Liu Q."/>
        </authorList>
    </citation>
    <scope>NUCLEOTIDE SEQUENCE [LARGE SCALE GENOMIC DNA]</scope>
    <source>
        <strain evidence="1 2">MDT1-10-3</strain>
    </source>
</reference>
<dbReference type="EMBL" id="VKKZ01000020">
    <property type="protein sequence ID" value="KAA6434543.1"/>
    <property type="molecule type" value="Genomic_DNA"/>
</dbReference>
<dbReference type="OrthoDB" id="921445at2"/>